<proteinExistence type="predicted"/>
<dbReference type="EMBL" id="CABPST010000007">
    <property type="protein sequence ID" value="VVE89042.1"/>
    <property type="molecule type" value="Genomic_DNA"/>
</dbReference>
<dbReference type="InterPro" id="IPR011004">
    <property type="entry name" value="Trimer_LpxA-like_sf"/>
</dbReference>
<dbReference type="GO" id="GO:0016746">
    <property type="term" value="F:acyltransferase activity"/>
    <property type="evidence" value="ECO:0007669"/>
    <property type="project" value="UniProtKB-KW"/>
</dbReference>
<sequence length="302" mass="31970">MYESGTAVFGPGIHVGHRSVLRIPEGGSLIAGQNVWIGNDCEIGVGARIVIGEGTSIQHRSQLHGDVEIGDGCVFAANFYTSSAQHAFEYAPTLPIRVQDRLAGGRPWAERSRPVSIGNDCWIGINVSVMPGVTIGRGCVIGANSVVTRDIPPYSVAVGSPCRVIRERLMYAPPKMIDATNDAHLPYFYAGVAQRDANAEIGSTVVRVRDGLPANRDFTLALDAASGDAVRLHVDAPCTGTLAHGNQVQPLNPGRSVLTFGAVQTRWQGLAFAWQPANTTDAATRIPALVVTRAEVLPATSA</sequence>
<keyword evidence="2" id="KW-1185">Reference proteome</keyword>
<evidence type="ECO:0000313" key="2">
    <source>
        <dbReference type="Proteomes" id="UP000382040"/>
    </source>
</evidence>
<dbReference type="AlphaFoldDB" id="A0A5E5BV37"/>
<organism evidence="1 2">
    <name type="scientific">Pandoraea bronchicola</name>
    <dbReference type="NCBI Taxonomy" id="2508287"/>
    <lineage>
        <taxon>Bacteria</taxon>
        <taxon>Pseudomonadati</taxon>
        <taxon>Pseudomonadota</taxon>
        <taxon>Betaproteobacteria</taxon>
        <taxon>Burkholderiales</taxon>
        <taxon>Burkholderiaceae</taxon>
        <taxon>Pandoraea</taxon>
    </lineage>
</organism>
<gene>
    <name evidence="1" type="ORF">PBR20603_03007</name>
</gene>
<evidence type="ECO:0000313" key="1">
    <source>
        <dbReference type="EMBL" id="VVE89042.1"/>
    </source>
</evidence>
<protein>
    <submittedName>
        <fullName evidence="1">Acetyltransferase</fullName>
        <ecNumber evidence="1">2.3.1.-</ecNumber>
    </submittedName>
</protein>
<dbReference type="Pfam" id="PF00132">
    <property type="entry name" value="Hexapep"/>
    <property type="match status" value="2"/>
</dbReference>
<keyword evidence="1" id="KW-0808">Transferase</keyword>
<keyword evidence="1" id="KW-0012">Acyltransferase</keyword>
<dbReference type="Gene3D" id="2.160.10.10">
    <property type="entry name" value="Hexapeptide repeat proteins"/>
    <property type="match status" value="1"/>
</dbReference>
<reference evidence="1 2" key="1">
    <citation type="submission" date="2019-08" db="EMBL/GenBank/DDBJ databases">
        <authorList>
            <person name="Peeters C."/>
        </authorList>
    </citation>
    <scope>NUCLEOTIDE SEQUENCE [LARGE SCALE GENOMIC DNA]</scope>
    <source>
        <strain evidence="1 2">LMG 20603</strain>
    </source>
</reference>
<dbReference type="InterPro" id="IPR001451">
    <property type="entry name" value="Hexapep"/>
</dbReference>
<dbReference type="Proteomes" id="UP000382040">
    <property type="component" value="Unassembled WGS sequence"/>
</dbReference>
<dbReference type="SUPFAM" id="SSF51161">
    <property type="entry name" value="Trimeric LpxA-like enzymes"/>
    <property type="match status" value="1"/>
</dbReference>
<dbReference type="InterPro" id="IPR051159">
    <property type="entry name" value="Hexapeptide_acetyltransf"/>
</dbReference>
<accession>A0A5E5BV37</accession>
<dbReference type="EC" id="2.3.1.-" evidence="1"/>
<name>A0A5E5BV37_9BURK</name>
<dbReference type="RefSeq" id="WP_246174698.1">
    <property type="nucleotide sequence ID" value="NZ_CABPST010000007.1"/>
</dbReference>
<dbReference type="PANTHER" id="PTHR23416">
    <property type="entry name" value="SIALIC ACID SYNTHASE-RELATED"/>
    <property type="match status" value="1"/>
</dbReference>